<dbReference type="SUPFAM" id="SSF48264">
    <property type="entry name" value="Cytochrome P450"/>
    <property type="match status" value="1"/>
</dbReference>
<dbReference type="PROSITE" id="PS00086">
    <property type="entry name" value="CYTOCHROME_P450"/>
    <property type="match status" value="1"/>
</dbReference>
<dbReference type="PRINTS" id="PR00385">
    <property type="entry name" value="P450"/>
</dbReference>
<organism evidence="1 2">
    <name type="scientific">Durusdinium trenchii</name>
    <dbReference type="NCBI Taxonomy" id="1381693"/>
    <lineage>
        <taxon>Eukaryota</taxon>
        <taxon>Sar</taxon>
        <taxon>Alveolata</taxon>
        <taxon>Dinophyceae</taxon>
        <taxon>Suessiales</taxon>
        <taxon>Symbiodiniaceae</taxon>
        <taxon>Durusdinium</taxon>
    </lineage>
</organism>
<dbReference type="InterPro" id="IPR001128">
    <property type="entry name" value="Cyt_P450"/>
</dbReference>
<dbReference type="PRINTS" id="PR00463">
    <property type="entry name" value="EP450I"/>
</dbReference>
<dbReference type="Pfam" id="PF00067">
    <property type="entry name" value="p450"/>
    <property type="match status" value="1"/>
</dbReference>
<dbReference type="Proteomes" id="UP001642484">
    <property type="component" value="Unassembled WGS sequence"/>
</dbReference>
<dbReference type="InterPro" id="IPR036396">
    <property type="entry name" value="Cyt_P450_sf"/>
</dbReference>
<gene>
    <name evidence="1" type="ORF">CCMP2556_LOCUS29231</name>
</gene>
<comment type="caution">
    <text evidence="1">The sequence shown here is derived from an EMBL/GenBank/DDBJ whole genome shotgun (WGS) entry which is preliminary data.</text>
</comment>
<dbReference type="InterPro" id="IPR017972">
    <property type="entry name" value="Cyt_P450_CS"/>
</dbReference>
<evidence type="ECO:0000313" key="2">
    <source>
        <dbReference type="Proteomes" id="UP001642484"/>
    </source>
</evidence>
<keyword evidence="2" id="KW-1185">Reference proteome</keyword>
<name>A0ABP0N6C3_9DINO</name>
<proteinExistence type="predicted"/>
<dbReference type="EMBL" id="CAXAMN010021418">
    <property type="protein sequence ID" value="CAK9059338.1"/>
    <property type="molecule type" value="Genomic_DNA"/>
</dbReference>
<dbReference type="PANTHER" id="PTHR24305:SF166">
    <property type="entry name" value="CYTOCHROME P450 12A4, MITOCHONDRIAL-RELATED"/>
    <property type="match status" value="1"/>
</dbReference>
<protein>
    <submittedName>
        <fullName evidence="1">Uncharacterized protein</fullName>
    </submittedName>
</protein>
<dbReference type="InterPro" id="IPR002401">
    <property type="entry name" value="Cyt_P450_E_grp-I"/>
</dbReference>
<dbReference type="Gene3D" id="1.10.630.10">
    <property type="entry name" value="Cytochrome P450"/>
    <property type="match status" value="1"/>
</dbReference>
<reference evidence="1 2" key="1">
    <citation type="submission" date="2024-02" db="EMBL/GenBank/DDBJ databases">
        <authorList>
            <person name="Chen Y."/>
            <person name="Shah S."/>
            <person name="Dougan E. K."/>
            <person name="Thang M."/>
            <person name="Chan C."/>
        </authorList>
    </citation>
    <scope>NUCLEOTIDE SEQUENCE [LARGE SCALE GENOMIC DNA]</scope>
</reference>
<accession>A0ABP0N6C3</accession>
<dbReference type="InterPro" id="IPR050121">
    <property type="entry name" value="Cytochrome_P450_monoxygenase"/>
</dbReference>
<evidence type="ECO:0000313" key="1">
    <source>
        <dbReference type="EMBL" id="CAK9059338.1"/>
    </source>
</evidence>
<dbReference type="PANTHER" id="PTHR24305">
    <property type="entry name" value="CYTOCHROME P450"/>
    <property type="match status" value="1"/>
</dbReference>
<sequence length="515" mass="57711">MPSIGGVDVPNWCVAAGAAVLTPAAVYAYLLRQGRARQAFFADTPQPKEPGPIFAGIVELEKIQGQRPIEPVKKHFKDLGLTWGVRLPVWLFPNMEFMLFTADPAIIGEIQSKKDLFHSRPSGTGFDTTMPKGLLALRNTGPQSSWALHRRLVAPLFSDKFLEGYSSQVSEKADMLRFVLNANIQEGEVECDIQNYMKFVTLDVIGSIGFGFNSKATMTLLPEQHPKALSKAETERELSFSDAGELLLFETQRRTGEPSFAKYWPPRYMRWLSVQKVLGKRIDEVLESGTVDNSRLNMLKALQDAHEEGRKMSKAELRDEILTLLMAGHETTGYTTSWALLEVARNPEVQEKILAEASTLDLDNMQLTHVQGSLPYTWMVWQEALRLRPTVIGHVRQAEADVTLGGKYSIPRGTLLVISQLMLAHNEDTWGSDVMDFRPERMEKGYPDMYLPFGFGGRACIGKRLAYVEGVYLLAFIVKNFNLRIQEGSPAPTPKVSITQSSEDGINLLMSKRRQ</sequence>